<evidence type="ECO:0000313" key="8">
    <source>
        <dbReference type="Proteomes" id="UP001524642"/>
    </source>
</evidence>
<comment type="caution">
    <text evidence="7">The sequence shown here is derived from an EMBL/GenBank/DDBJ whole genome shotgun (WGS) entry which is preliminary data.</text>
</comment>
<keyword evidence="3 5" id="KW-1133">Transmembrane helix</keyword>
<feature type="transmembrane region" description="Helical" evidence="5">
    <location>
        <begin position="70"/>
        <end position="87"/>
    </location>
</feature>
<dbReference type="InterPro" id="IPR051533">
    <property type="entry name" value="WaaL-like"/>
</dbReference>
<protein>
    <submittedName>
        <fullName evidence="7">O-antigen ligase family protein</fullName>
    </submittedName>
</protein>
<dbReference type="RefSeq" id="WP_257715999.1">
    <property type="nucleotide sequence ID" value="NZ_JANJOU010000007.1"/>
</dbReference>
<dbReference type="PANTHER" id="PTHR37422">
    <property type="entry name" value="TEICHURONIC ACID BIOSYNTHESIS PROTEIN TUAE"/>
    <property type="match status" value="1"/>
</dbReference>
<feature type="transmembrane region" description="Helical" evidence="5">
    <location>
        <begin position="218"/>
        <end position="234"/>
    </location>
</feature>
<keyword evidence="8" id="KW-1185">Reference proteome</keyword>
<gene>
    <name evidence="7" type="ORF">NRP21_09735</name>
</gene>
<dbReference type="Proteomes" id="UP001524642">
    <property type="component" value="Unassembled WGS sequence"/>
</dbReference>
<feature type="transmembrane region" description="Helical" evidence="5">
    <location>
        <begin position="357"/>
        <end position="377"/>
    </location>
</feature>
<keyword evidence="4 5" id="KW-0472">Membrane</keyword>
<proteinExistence type="predicted"/>
<evidence type="ECO:0000256" key="2">
    <source>
        <dbReference type="ARBA" id="ARBA00022692"/>
    </source>
</evidence>
<comment type="subcellular location">
    <subcellularLocation>
        <location evidence="1">Membrane</location>
        <topology evidence="1">Multi-pass membrane protein</topology>
    </subcellularLocation>
</comment>
<evidence type="ECO:0000256" key="5">
    <source>
        <dbReference type="SAM" id="Phobius"/>
    </source>
</evidence>
<feature type="domain" description="O-antigen ligase-related" evidence="6">
    <location>
        <begin position="223"/>
        <end position="367"/>
    </location>
</feature>
<evidence type="ECO:0000256" key="4">
    <source>
        <dbReference type="ARBA" id="ARBA00023136"/>
    </source>
</evidence>
<evidence type="ECO:0000256" key="3">
    <source>
        <dbReference type="ARBA" id="ARBA00022989"/>
    </source>
</evidence>
<keyword evidence="7" id="KW-0436">Ligase</keyword>
<dbReference type="EMBL" id="JANJOU010000007">
    <property type="protein sequence ID" value="MCR0982327.1"/>
    <property type="molecule type" value="Genomic_DNA"/>
</dbReference>
<feature type="transmembrane region" description="Helical" evidence="5">
    <location>
        <begin position="410"/>
        <end position="430"/>
    </location>
</feature>
<feature type="transmembrane region" description="Helical" evidence="5">
    <location>
        <begin position="156"/>
        <end position="174"/>
    </location>
</feature>
<sequence length="448" mass="47356">MAVPIVARRAAGTPATVRTRKTAAPAPSRFAGVGTWLYATFVGAIIAFYSGARIRLSSSDETLMGGSDPLNTLITLVLLLGGTIVLLRHARRFVPTILPMLPFVLMLAVMLASASWSYSPENTVRRTVTMTALLLFALCSQVTLGPERWMRIALRAMVAAAVLSLLEAALRPAIGFDVGEYANAVRGLYSQKNAFGQALLAGALALSYGVLARGRLRLADGAAILFLLVVLVLSRSTTSLLLTLMVSGVTVVVIALGTGGAVRIATAIMLLVGTVTAALILFAVPTEALLDLIGKDASFTGRTAVWEAVNQAIALRPLTGYGYAAFWLEGSSNLLRVWDYVAWDVLSAHSGYLEVRLQLGLLGTLLVWCLGGVTVLLAMRAAWLGKHRIAAWALLLIGTMAILNRSESVLLGADLMTAYWVFAVLVLAGVSRAGRDSGVPGLNGPGLR</sequence>
<feature type="transmembrane region" description="Helical" evidence="5">
    <location>
        <begin position="240"/>
        <end position="257"/>
    </location>
</feature>
<dbReference type="PANTHER" id="PTHR37422:SF13">
    <property type="entry name" value="LIPOPOLYSACCHARIDE BIOSYNTHESIS PROTEIN PA4999-RELATED"/>
    <property type="match status" value="1"/>
</dbReference>
<feature type="transmembrane region" description="Helical" evidence="5">
    <location>
        <begin position="99"/>
        <end position="118"/>
    </location>
</feature>
<feature type="transmembrane region" description="Helical" evidence="5">
    <location>
        <begin position="264"/>
        <end position="284"/>
    </location>
</feature>
<organism evidence="7 8">
    <name type="scientific">Roseomonas populi</name>
    <dbReference type="NCBI Taxonomy" id="3121582"/>
    <lineage>
        <taxon>Bacteria</taxon>
        <taxon>Pseudomonadati</taxon>
        <taxon>Pseudomonadota</taxon>
        <taxon>Alphaproteobacteria</taxon>
        <taxon>Acetobacterales</taxon>
        <taxon>Roseomonadaceae</taxon>
        <taxon>Roseomonas</taxon>
    </lineage>
</organism>
<evidence type="ECO:0000256" key="1">
    <source>
        <dbReference type="ARBA" id="ARBA00004141"/>
    </source>
</evidence>
<feature type="transmembrane region" description="Helical" evidence="5">
    <location>
        <begin position="30"/>
        <end position="50"/>
    </location>
</feature>
<evidence type="ECO:0000313" key="7">
    <source>
        <dbReference type="EMBL" id="MCR0982327.1"/>
    </source>
</evidence>
<reference evidence="7 8" key="1">
    <citation type="submission" date="2022-06" db="EMBL/GenBank/DDBJ databases">
        <title>Roseomonas CN29.</title>
        <authorList>
            <person name="Cheng Y."/>
            <person name="He X."/>
        </authorList>
    </citation>
    <scope>NUCLEOTIDE SEQUENCE [LARGE SCALE GENOMIC DNA]</scope>
    <source>
        <strain evidence="7 8">CN29</strain>
    </source>
</reference>
<keyword evidence="2 5" id="KW-0812">Transmembrane</keyword>
<dbReference type="Pfam" id="PF04932">
    <property type="entry name" value="Wzy_C"/>
    <property type="match status" value="1"/>
</dbReference>
<feature type="transmembrane region" description="Helical" evidence="5">
    <location>
        <begin position="194"/>
        <end position="211"/>
    </location>
</feature>
<evidence type="ECO:0000259" key="6">
    <source>
        <dbReference type="Pfam" id="PF04932"/>
    </source>
</evidence>
<name>A0ABT1X2K8_9PROT</name>
<dbReference type="GO" id="GO:0016874">
    <property type="term" value="F:ligase activity"/>
    <property type="evidence" value="ECO:0007669"/>
    <property type="project" value="UniProtKB-KW"/>
</dbReference>
<feature type="transmembrane region" description="Helical" evidence="5">
    <location>
        <begin position="389"/>
        <end position="404"/>
    </location>
</feature>
<accession>A0ABT1X2K8</accession>
<dbReference type="InterPro" id="IPR007016">
    <property type="entry name" value="O-antigen_ligase-rel_domated"/>
</dbReference>
<feature type="transmembrane region" description="Helical" evidence="5">
    <location>
        <begin position="124"/>
        <end position="144"/>
    </location>
</feature>